<dbReference type="EMBL" id="PGCL01000003">
    <property type="protein sequence ID" value="TAJ43833.1"/>
    <property type="molecule type" value="Genomic_DNA"/>
</dbReference>
<protein>
    <recommendedName>
        <fullName evidence="3">DUF169 domain-containing protein</fullName>
    </recommendedName>
</protein>
<dbReference type="AlphaFoldDB" id="A0A483CX94"/>
<sequence>MSDIRTEINFEEVSETLKHYLGLSGSPVAVKFAQTAEQIPEGMEALAEPTRHCQMVSWARKDGKIFYASADKHACQGGAWALGFKELTPSLKTGEFYFKLGKFDTWAACKRTIDRVPHVESGTTYATLYAPLEKTPFTPTVVLIVTTPRAMLKLAQSVLYKLGGRIESNFAGIQSVCADTTAQTYLNGRVNFSLGCDGSRKFSGIAEEEMVMGIPVELLPEIVEAIKIVTGAPGSV</sequence>
<name>A0A483CX94_9EURY</name>
<gene>
    <name evidence="1" type="ORF">CUJ86_07130</name>
</gene>
<proteinExistence type="predicted"/>
<evidence type="ECO:0000313" key="2">
    <source>
        <dbReference type="Proteomes" id="UP000292580"/>
    </source>
</evidence>
<accession>A0A483CX94</accession>
<dbReference type="PANTHER" id="PTHR37954">
    <property type="entry name" value="BLL4979 PROTEIN"/>
    <property type="match status" value="1"/>
</dbReference>
<dbReference type="Pfam" id="PF02596">
    <property type="entry name" value="DUF169"/>
    <property type="match status" value="1"/>
</dbReference>
<organism evidence="1 2">
    <name type="scientific">Methanofollis fontis</name>
    <dbReference type="NCBI Taxonomy" id="2052832"/>
    <lineage>
        <taxon>Archaea</taxon>
        <taxon>Methanobacteriati</taxon>
        <taxon>Methanobacteriota</taxon>
        <taxon>Stenosarchaea group</taxon>
        <taxon>Methanomicrobia</taxon>
        <taxon>Methanomicrobiales</taxon>
        <taxon>Methanomicrobiaceae</taxon>
        <taxon>Methanofollis</taxon>
    </lineage>
</organism>
<evidence type="ECO:0008006" key="3">
    <source>
        <dbReference type="Google" id="ProtNLM"/>
    </source>
</evidence>
<dbReference type="PANTHER" id="PTHR37954:SF3">
    <property type="entry name" value="DUF169 DOMAIN-CONTAINING PROTEIN"/>
    <property type="match status" value="1"/>
</dbReference>
<dbReference type="RefSeq" id="WP_130646888.1">
    <property type="nucleotide sequence ID" value="NZ_PGCL01000003.1"/>
</dbReference>
<dbReference type="OrthoDB" id="89232at2157"/>
<comment type="caution">
    <text evidence="1">The sequence shown here is derived from an EMBL/GenBank/DDBJ whole genome shotgun (WGS) entry which is preliminary data.</text>
</comment>
<keyword evidence="2" id="KW-1185">Reference proteome</keyword>
<dbReference type="Proteomes" id="UP000292580">
    <property type="component" value="Unassembled WGS sequence"/>
</dbReference>
<evidence type="ECO:0000313" key="1">
    <source>
        <dbReference type="EMBL" id="TAJ43833.1"/>
    </source>
</evidence>
<dbReference type="InterPro" id="IPR003748">
    <property type="entry name" value="DUF169"/>
</dbReference>
<reference evidence="1 2" key="1">
    <citation type="submission" date="2017-11" db="EMBL/GenBank/DDBJ databases">
        <title>Isolation and Characterization of Methanofollis Species from Methane Seep Offshore SW Taiwan.</title>
        <authorList>
            <person name="Teng N.-H."/>
            <person name="Lai M.-C."/>
            <person name="Chen S.-C."/>
        </authorList>
    </citation>
    <scope>NUCLEOTIDE SEQUENCE [LARGE SCALE GENOMIC DNA]</scope>
    <source>
        <strain evidence="1 2">FWC-SCC2</strain>
    </source>
</reference>